<dbReference type="Proteomes" id="UP000034688">
    <property type="component" value="Unassembled WGS sequence"/>
</dbReference>
<evidence type="ECO:0000313" key="3">
    <source>
        <dbReference type="Proteomes" id="UP000034688"/>
    </source>
</evidence>
<accession>A0A0G0BCM7</accession>
<organism evidence="2 3">
    <name type="scientific">Candidatus Roizmanbacteria bacterium GW2011_GWA2_34_18</name>
    <dbReference type="NCBI Taxonomy" id="1618477"/>
    <lineage>
        <taxon>Bacteria</taxon>
        <taxon>Candidatus Roizmaniibacteriota</taxon>
    </lineage>
</organism>
<dbReference type="AlphaFoldDB" id="A0A0G0BCM7"/>
<evidence type="ECO:0000313" key="2">
    <source>
        <dbReference type="EMBL" id="KKP61366.1"/>
    </source>
</evidence>
<reference evidence="2 3" key="1">
    <citation type="journal article" date="2015" name="Nature">
        <title>rRNA introns, odd ribosomes, and small enigmatic genomes across a large radiation of phyla.</title>
        <authorList>
            <person name="Brown C.T."/>
            <person name="Hug L.A."/>
            <person name="Thomas B.C."/>
            <person name="Sharon I."/>
            <person name="Castelle C.J."/>
            <person name="Singh A."/>
            <person name="Wilkins M.J."/>
            <person name="Williams K.H."/>
            <person name="Banfield J.F."/>
        </authorList>
    </citation>
    <scope>NUCLEOTIDE SEQUENCE [LARGE SCALE GENOMIC DNA]</scope>
</reference>
<feature type="transmembrane region" description="Helical" evidence="1">
    <location>
        <begin position="106"/>
        <end position="126"/>
    </location>
</feature>
<feature type="transmembrane region" description="Helical" evidence="1">
    <location>
        <begin position="138"/>
        <end position="157"/>
    </location>
</feature>
<feature type="transmembrane region" description="Helical" evidence="1">
    <location>
        <begin position="195"/>
        <end position="216"/>
    </location>
</feature>
<protein>
    <submittedName>
        <fullName evidence="2">Uncharacterized protein</fullName>
    </submittedName>
</protein>
<name>A0A0G0BCM7_9BACT</name>
<gene>
    <name evidence="2" type="ORF">UR54_C0003G0017</name>
</gene>
<feature type="transmembrane region" description="Helical" evidence="1">
    <location>
        <begin position="21"/>
        <end position="41"/>
    </location>
</feature>
<feature type="transmembrane region" description="Helical" evidence="1">
    <location>
        <begin position="72"/>
        <end position="94"/>
    </location>
</feature>
<keyword evidence="1" id="KW-1133">Transmembrane helix</keyword>
<sequence>MFNIKVLRQFFEKKASKIDKRLRLVISVLILGLLMLISTFFNFDKATFFLPIFITATYFLSYFSLLEGIKKIGWFGLFLMPELITLFFYLFYFLFPGRWLTRLPFIFIYEVSIYAVLLCSNIFNVGVEKNLQLYRAAFSINFFYQALVSFLFYNVLFSFKYNFFINIIGAGISAFLLSLQLFWSIRLNRHLDKEVLVYSLFTALLMLETSLVISFIPLRTAVYALFLTATYYSVTGVIHHHIDEKLFKETIREYVSVWIFVMIITLLSLSW</sequence>
<feature type="transmembrane region" description="Helical" evidence="1">
    <location>
        <begin position="47"/>
        <end position="65"/>
    </location>
</feature>
<feature type="transmembrane region" description="Helical" evidence="1">
    <location>
        <begin position="163"/>
        <end position="183"/>
    </location>
</feature>
<keyword evidence="1" id="KW-0812">Transmembrane</keyword>
<feature type="transmembrane region" description="Helical" evidence="1">
    <location>
        <begin position="254"/>
        <end position="270"/>
    </location>
</feature>
<keyword evidence="1" id="KW-0472">Membrane</keyword>
<evidence type="ECO:0000256" key="1">
    <source>
        <dbReference type="SAM" id="Phobius"/>
    </source>
</evidence>
<feature type="transmembrane region" description="Helical" evidence="1">
    <location>
        <begin position="222"/>
        <end position="242"/>
    </location>
</feature>
<comment type="caution">
    <text evidence="2">The sequence shown here is derived from an EMBL/GenBank/DDBJ whole genome shotgun (WGS) entry which is preliminary data.</text>
</comment>
<dbReference type="EMBL" id="LBPP01000003">
    <property type="protein sequence ID" value="KKP61366.1"/>
    <property type="molecule type" value="Genomic_DNA"/>
</dbReference>
<proteinExistence type="predicted"/>